<feature type="transmembrane region" description="Helical" evidence="2">
    <location>
        <begin position="57"/>
        <end position="76"/>
    </location>
</feature>
<evidence type="ECO:0000313" key="4">
    <source>
        <dbReference type="Proteomes" id="UP000076935"/>
    </source>
</evidence>
<accession>A0A177LAF6</accession>
<dbReference type="EMBL" id="LQWY01000005">
    <property type="protein sequence ID" value="OAH62708.1"/>
    <property type="molecule type" value="Genomic_DNA"/>
</dbReference>
<evidence type="ECO:0000313" key="3">
    <source>
        <dbReference type="EMBL" id="OAH62708.1"/>
    </source>
</evidence>
<comment type="caution">
    <text evidence="3">The sequence shown here is derived from an EMBL/GenBank/DDBJ whole genome shotgun (WGS) entry which is preliminary data.</text>
</comment>
<keyword evidence="2" id="KW-1133">Transmembrane helix</keyword>
<feature type="transmembrane region" description="Helical" evidence="2">
    <location>
        <begin position="32"/>
        <end position="51"/>
    </location>
</feature>
<evidence type="ECO:0000256" key="2">
    <source>
        <dbReference type="SAM" id="Phobius"/>
    </source>
</evidence>
<sequence>MIHIIMSVIAFFLVLPLLIYLPIGLTMKGKLVIALQCLAVAIGAIVLFPYVPIWQTGLLVFLVLFFAGYFTVKYGAINWAIDSGTVWEEEHEREFAFIEPLREEMKQPYEMPVMDEMEEVIEPNEPAVPASESVKEEEDDYLESLFYGEQDGESEMDAPSIPNEESHYLEELFNEVDDDEDTDIPLLHFDDKGKL</sequence>
<organism evidence="3 4">
    <name type="scientific">Domibacillus aminovorans</name>
    <dbReference type="NCBI Taxonomy" id="29332"/>
    <lineage>
        <taxon>Bacteria</taxon>
        <taxon>Bacillati</taxon>
        <taxon>Bacillota</taxon>
        <taxon>Bacilli</taxon>
        <taxon>Bacillales</taxon>
        <taxon>Bacillaceae</taxon>
        <taxon>Domibacillus</taxon>
    </lineage>
</organism>
<keyword evidence="4" id="KW-1185">Reference proteome</keyword>
<dbReference type="AlphaFoldDB" id="A0A177LAF6"/>
<gene>
    <name evidence="3" type="ORF">AWH49_08560</name>
</gene>
<name>A0A177LAF6_9BACI</name>
<keyword evidence="2" id="KW-0472">Membrane</keyword>
<feature type="region of interest" description="Disordered" evidence="1">
    <location>
        <begin position="175"/>
        <end position="195"/>
    </location>
</feature>
<dbReference type="RefSeq" id="WP_063964578.1">
    <property type="nucleotide sequence ID" value="NZ_JBCNAN010000033.1"/>
</dbReference>
<dbReference type="Proteomes" id="UP000076935">
    <property type="component" value="Unassembled WGS sequence"/>
</dbReference>
<proteinExistence type="predicted"/>
<reference evidence="3 4" key="1">
    <citation type="submission" date="2016-01" db="EMBL/GenBank/DDBJ databases">
        <title>Investigation of taxonomic status of Bacillus aminovorans.</title>
        <authorList>
            <person name="Verma A."/>
            <person name="Pal Y."/>
            <person name="Krishnamurthi S."/>
        </authorList>
    </citation>
    <scope>NUCLEOTIDE SEQUENCE [LARGE SCALE GENOMIC DNA]</scope>
    <source>
        <strain evidence="3 4">DSM 1314</strain>
    </source>
</reference>
<keyword evidence="2" id="KW-0812">Transmembrane</keyword>
<evidence type="ECO:0000256" key="1">
    <source>
        <dbReference type="SAM" id="MobiDB-lite"/>
    </source>
</evidence>
<feature type="transmembrane region" description="Helical" evidence="2">
    <location>
        <begin position="6"/>
        <end position="25"/>
    </location>
</feature>
<protein>
    <submittedName>
        <fullName evidence="3">Uncharacterized protein</fullName>
    </submittedName>
</protein>